<feature type="transmembrane region" description="Helical" evidence="7">
    <location>
        <begin position="220"/>
        <end position="237"/>
    </location>
</feature>
<proteinExistence type="inferred from homology"/>
<organism evidence="8 9">
    <name type="scientific">Magnetospirillum sulfuroxidans</name>
    <dbReference type="NCBI Taxonomy" id="611300"/>
    <lineage>
        <taxon>Bacteria</taxon>
        <taxon>Pseudomonadati</taxon>
        <taxon>Pseudomonadota</taxon>
        <taxon>Alphaproteobacteria</taxon>
        <taxon>Rhodospirillales</taxon>
        <taxon>Rhodospirillaceae</taxon>
        <taxon>Magnetospirillum</taxon>
    </lineage>
</organism>
<reference evidence="8 9" key="1">
    <citation type="submission" date="2021-04" db="EMBL/GenBank/DDBJ databases">
        <title>Magnetospirillum sulfuroxidans sp. nov., a facultative chemolithoautotrophic sulfur-oxidizing alphaproteobacterium isolated from freshwater sediment and proposals for Paramagetospirillum gen. nov., and Magnetospirillaceae fam. nov.</title>
        <authorList>
            <person name="Koziaeva V."/>
            <person name="Geelhoed J.S."/>
            <person name="Sorokin D.Y."/>
            <person name="Grouzdev D.S."/>
        </authorList>
    </citation>
    <scope>NUCLEOTIDE SEQUENCE [LARGE SCALE GENOMIC DNA]</scope>
    <source>
        <strain evidence="8 9">J10</strain>
    </source>
</reference>
<evidence type="ECO:0000256" key="5">
    <source>
        <dbReference type="ARBA" id="ARBA00022989"/>
    </source>
</evidence>
<dbReference type="PANTHER" id="PTHR30106:SF2">
    <property type="entry name" value="UPF0324 INNER MEMBRANE PROTEIN YEIH"/>
    <property type="match status" value="1"/>
</dbReference>
<evidence type="ECO:0000313" key="9">
    <source>
        <dbReference type="Proteomes" id="UP000680714"/>
    </source>
</evidence>
<comment type="caution">
    <text evidence="8">The sequence shown here is derived from an EMBL/GenBank/DDBJ whole genome shotgun (WGS) entry which is preliminary data.</text>
</comment>
<feature type="transmembrane region" description="Helical" evidence="7">
    <location>
        <begin position="188"/>
        <end position="208"/>
    </location>
</feature>
<keyword evidence="9" id="KW-1185">Reference proteome</keyword>
<feature type="transmembrane region" description="Helical" evidence="7">
    <location>
        <begin position="155"/>
        <end position="181"/>
    </location>
</feature>
<dbReference type="Proteomes" id="UP000680714">
    <property type="component" value="Unassembled WGS sequence"/>
</dbReference>
<evidence type="ECO:0000256" key="3">
    <source>
        <dbReference type="ARBA" id="ARBA00022475"/>
    </source>
</evidence>
<evidence type="ECO:0000256" key="4">
    <source>
        <dbReference type="ARBA" id="ARBA00022692"/>
    </source>
</evidence>
<evidence type="ECO:0000256" key="6">
    <source>
        <dbReference type="ARBA" id="ARBA00023136"/>
    </source>
</evidence>
<feature type="transmembrane region" description="Helical" evidence="7">
    <location>
        <begin position="89"/>
        <end position="109"/>
    </location>
</feature>
<feature type="transmembrane region" description="Helical" evidence="7">
    <location>
        <begin position="310"/>
        <end position="332"/>
    </location>
</feature>
<name>A0ABS5IGB3_9PROT</name>
<keyword evidence="4 7" id="KW-0812">Transmembrane</keyword>
<dbReference type="InterPro" id="IPR018383">
    <property type="entry name" value="UPF0324_pro"/>
</dbReference>
<comment type="subcellular location">
    <subcellularLocation>
        <location evidence="1">Cell membrane</location>
        <topology evidence="1">Multi-pass membrane protein</topology>
    </subcellularLocation>
</comment>
<keyword evidence="3" id="KW-1003">Cell membrane</keyword>
<evidence type="ECO:0000256" key="2">
    <source>
        <dbReference type="ARBA" id="ARBA00007977"/>
    </source>
</evidence>
<evidence type="ECO:0000256" key="1">
    <source>
        <dbReference type="ARBA" id="ARBA00004651"/>
    </source>
</evidence>
<feature type="transmembrane region" description="Helical" evidence="7">
    <location>
        <begin position="249"/>
        <end position="268"/>
    </location>
</feature>
<dbReference type="Pfam" id="PF03601">
    <property type="entry name" value="Cons_hypoth698"/>
    <property type="match status" value="1"/>
</dbReference>
<dbReference type="PANTHER" id="PTHR30106">
    <property type="entry name" value="INNER MEMBRANE PROTEIN YEIH-RELATED"/>
    <property type="match status" value="1"/>
</dbReference>
<feature type="transmembrane region" description="Helical" evidence="7">
    <location>
        <begin position="121"/>
        <end position="143"/>
    </location>
</feature>
<sequence length="333" mass="33969">MPLALRLPTLSRHFPGLLAAATIALAATFLSEHYGGPVMLYALLLGMAFNFLSQDGACVDGIATASKLVLRIGVALLGMRITFDQITQLGVGVPLLMTGAVVATILGGLGLGRLLGQGRAFAVLTGCAVAICGASAALAIAAMLPRGAKLERDTIFTVIGVTALSTIAMVLYPMICAWVGLDDVRAGIFLGGTIHDVAQVVGAGYSISPQAGDTATFVKLFRVALLLPVVLVVGLAFGRRAGEGDKPPLLPPFLVAFALLVAVNSLVAVPGELVQGVNAVSRWCLVAAIAALGMKTSLKAMAELGPRPILLLVGETVLMAGLVLAALAWGGVV</sequence>
<dbReference type="RefSeq" id="WP_211551143.1">
    <property type="nucleotide sequence ID" value="NZ_JAGTUF010000023.1"/>
</dbReference>
<gene>
    <name evidence="8" type="ORF">KEC16_16995</name>
</gene>
<feature type="transmembrane region" description="Helical" evidence="7">
    <location>
        <begin position="36"/>
        <end position="53"/>
    </location>
</feature>
<evidence type="ECO:0000256" key="7">
    <source>
        <dbReference type="SAM" id="Phobius"/>
    </source>
</evidence>
<accession>A0ABS5IGB3</accession>
<dbReference type="EMBL" id="JAGTUF010000023">
    <property type="protein sequence ID" value="MBR9973425.1"/>
    <property type="molecule type" value="Genomic_DNA"/>
</dbReference>
<protein>
    <submittedName>
        <fullName evidence="8">Sulfate exporter family transporter</fullName>
    </submittedName>
</protein>
<comment type="similarity">
    <text evidence="2">Belongs to the UPF0324 family.</text>
</comment>
<keyword evidence="6 7" id="KW-0472">Membrane</keyword>
<keyword evidence="5 7" id="KW-1133">Transmembrane helix</keyword>
<evidence type="ECO:0000313" key="8">
    <source>
        <dbReference type="EMBL" id="MBR9973425.1"/>
    </source>
</evidence>